<sequence length="211" mass="24599">MNPTIFKNYRQWLLDQPMPKGKRSVLLAGLELFAQQGFNGTSTAQIADKAGVSQATIFKYFKTKQDLLLSILQPIIENFFPLYRDDFLDSLSQFKTLQELIHFIVRNRYQFLKDNADAVLIFTTEMLTNDTARELFTNIIKKSLPIIYSKLIMKIKKFNLRTELDFPIVFRTIISQTLAYFFQRQFISTLPVDEDHDLQLIEDQILRSVGA</sequence>
<protein>
    <submittedName>
        <fullName evidence="4">TetR family transcriptional regulator</fullName>
    </submittedName>
</protein>
<dbReference type="PANTHER" id="PTHR43479">
    <property type="entry name" value="ACREF/ENVCD OPERON REPRESSOR-RELATED"/>
    <property type="match status" value="1"/>
</dbReference>
<evidence type="ECO:0000256" key="2">
    <source>
        <dbReference type="PROSITE-ProRule" id="PRU00335"/>
    </source>
</evidence>
<reference evidence="4 5" key="1">
    <citation type="submission" date="2014-11" db="EMBL/GenBank/DDBJ databases">
        <title>Complete genome sequence and analysis of Lactobacillus hokkaidonensis LOOC260T.</title>
        <authorList>
            <person name="Tanizawa Y."/>
            <person name="Tohno M."/>
            <person name="Kaminuma E."/>
            <person name="Nakamura Y."/>
            <person name="Arita M."/>
        </authorList>
    </citation>
    <scope>NUCLEOTIDE SEQUENCE [LARGE SCALE GENOMIC DNA]</scope>
    <source>
        <strain evidence="4 5">LOOC260</strain>
    </source>
</reference>
<dbReference type="HOGENOM" id="CLU_069356_27_3_9"/>
<accession>A0A0A1GXX6</accession>
<keyword evidence="1 2" id="KW-0238">DNA-binding</keyword>
<gene>
    <name evidence="4" type="ORF">LOOC260_112450</name>
</gene>
<feature type="domain" description="HTH tetR-type" evidence="3">
    <location>
        <begin position="19"/>
        <end position="79"/>
    </location>
</feature>
<evidence type="ECO:0000256" key="1">
    <source>
        <dbReference type="ARBA" id="ARBA00023125"/>
    </source>
</evidence>
<dbReference type="RefSeq" id="WP_041093672.1">
    <property type="nucleotide sequence ID" value="NZ_AP014680.1"/>
</dbReference>
<name>A0A0A1GXX6_9LACO</name>
<dbReference type="Pfam" id="PF00440">
    <property type="entry name" value="TetR_N"/>
    <property type="match status" value="1"/>
</dbReference>
<dbReference type="SUPFAM" id="SSF46689">
    <property type="entry name" value="Homeodomain-like"/>
    <property type="match status" value="1"/>
</dbReference>
<dbReference type="InterPro" id="IPR023772">
    <property type="entry name" value="DNA-bd_HTH_TetR-type_CS"/>
</dbReference>
<dbReference type="InterPro" id="IPR050624">
    <property type="entry name" value="HTH-type_Tx_Regulator"/>
</dbReference>
<proteinExistence type="predicted"/>
<dbReference type="KEGG" id="lho:LOOC260_112450"/>
<dbReference type="PROSITE" id="PS50977">
    <property type="entry name" value="HTH_TETR_2"/>
    <property type="match status" value="1"/>
</dbReference>
<dbReference type="InterPro" id="IPR001647">
    <property type="entry name" value="HTH_TetR"/>
</dbReference>
<evidence type="ECO:0000313" key="4">
    <source>
        <dbReference type="EMBL" id="BAP85783.1"/>
    </source>
</evidence>
<dbReference type="Proteomes" id="UP000031620">
    <property type="component" value="Chromosome"/>
</dbReference>
<dbReference type="PROSITE" id="PS01081">
    <property type="entry name" value="HTH_TETR_1"/>
    <property type="match status" value="1"/>
</dbReference>
<dbReference type="InterPro" id="IPR009057">
    <property type="entry name" value="Homeodomain-like_sf"/>
</dbReference>
<dbReference type="GO" id="GO:0003677">
    <property type="term" value="F:DNA binding"/>
    <property type="evidence" value="ECO:0007669"/>
    <property type="project" value="UniProtKB-UniRule"/>
</dbReference>
<dbReference type="EMBL" id="AP014680">
    <property type="protein sequence ID" value="BAP85783.1"/>
    <property type="molecule type" value="Genomic_DNA"/>
</dbReference>
<dbReference type="PRINTS" id="PR00455">
    <property type="entry name" value="HTHTETR"/>
</dbReference>
<feature type="DNA-binding region" description="H-T-H motif" evidence="2">
    <location>
        <begin position="42"/>
        <end position="61"/>
    </location>
</feature>
<dbReference type="Gene3D" id="1.10.357.10">
    <property type="entry name" value="Tetracycline Repressor, domain 2"/>
    <property type="match status" value="1"/>
</dbReference>
<evidence type="ECO:0000259" key="3">
    <source>
        <dbReference type="PROSITE" id="PS50977"/>
    </source>
</evidence>
<evidence type="ECO:0000313" key="5">
    <source>
        <dbReference type="Proteomes" id="UP000031620"/>
    </source>
</evidence>
<organism evidence="4 5">
    <name type="scientific">Paucilactobacillus hokkaidonensis JCM 18461</name>
    <dbReference type="NCBI Taxonomy" id="1291742"/>
    <lineage>
        <taxon>Bacteria</taxon>
        <taxon>Bacillati</taxon>
        <taxon>Bacillota</taxon>
        <taxon>Bacilli</taxon>
        <taxon>Lactobacillales</taxon>
        <taxon>Lactobacillaceae</taxon>
        <taxon>Paucilactobacillus</taxon>
    </lineage>
</organism>
<dbReference type="PANTHER" id="PTHR43479:SF20">
    <property type="entry name" value="HTH TETR-TYPE DOMAIN-CONTAINING PROTEIN"/>
    <property type="match status" value="1"/>
</dbReference>
<dbReference type="AlphaFoldDB" id="A0A0A1GXX6"/>
<dbReference type="STRING" id="1291742.LOOC260_112450"/>